<dbReference type="AlphaFoldDB" id="A0A7M5WJ15"/>
<evidence type="ECO:0008006" key="4">
    <source>
        <dbReference type="Google" id="ProtNLM"/>
    </source>
</evidence>
<feature type="chain" id="PRO_5029627618" description="Cnidarian restricted protein" evidence="1">
    <location>
        <begin position="23"/>
        <end position="203"/>
    </location>
</feature>
<keyword evidence="3" id="KW-1185">Reference proteome</keyword>
<protein>
    <recommendedName>
        <fullName evidence="4">Cnidarian restricted protein</fullName>
    </recommendedName>
</protein>
<name>A0A7M5WJ15_9CNID</name>
<evidence type="ECO:0000256" key="1">
    <source>
        <dbReference type="SAM" id="SignalP"/>
    </source>
</evidence>
<keyword evidence="1" id="KW-0732">Signal</keyword>
<proteinExistence type="predicted"/>
<accession>A0A7M5WJ15</accession>
<dbReference type="Proteomes" id="UP000594262">
    <property type="component" value="Unplaced"/>
</dbReference>
<dbReference type="RefSeq" id="XP_066927042.1">
    <property type="nucleotide sequence ID" value="XM_067070941.1"/>
</dbReference>
<reference evidence="2" key="1">
    <citation type="submission" date="2021-01" db="UniProtKB">
        <authorList>
            <consortium name="EnsemblMetazoa"/>
        </authorList>
    </citation>
    <scope>IDENTIFICATION</scope>
</reference>
<feature type="signal peptide" evidence="1">
    <location>
        <begin position="1"/>
        <end position="22"/>
    </location>
</feature>
<organism evidence="2 3">
    <name type="scientific">Clytia hemisphaerica</name>
    <dbReference type="NCBI Taxonomy" id="252671"/>
    <lineage>
        <taxon>Eukaryota</taxon>
        <taxon>Metazoa</taxon>
        <taxon>Cnidaria</taxon>
        <taxon>Hydrozoa</taxon>
        <taxon>Hydroidolina</taxon>
        <taxon>Leptothecata</taxon>
        <taxon>Obeliida</taxon>
        <taxon>Clytiidae</taxon>
        <taxon>Clytia</taxon>
    </lineage>
</organism>
<dbReference type="GeneID" id="136814401"/>
<dbReference type="EnsemblMetazoa" id="CLYHEMT003180.1">
    <property type="protein sequence ID" value="CLYHEMP003180.1"/>
    <property type="gene ID" value="CLYHEMG003180"/>
</dbReference>
<evidence type="ECO:0000313" key="3">
    <source>
        <dbReference type="Proteomes" id="UP000594262"/>
    </source>
</evidence>
<evidence type="ECO:0000313" key="2">
    <source>
        <dbReference type="EnsemblMetazoa" id="CLYHEMP003180.1"/>
    </source>
</evidence>
<sequence>MMASKIIFVFSIITAAVADTSAESNFNEIPPNNHGTQPQIYIRGPIKPKRGELVTTIGRLSTEWSLSLDIKILNPQTAIYTTFAQLSIGENLVNHGDRTPLLHLRNDLGKIKLVICTSLNDDLNYIFTWEEPLTIGQRYHLEIKQRYVSGGNYRFFVLVNGVEIHSVANGKARQFYGVKFYLSSPWNEASDVEIYDLKHTNFF</sequence>